<evidence type="ECO:0000256" key="1">
    <source>
        <dbReference type="SAM" id="SignalP"/>
    </source>
</evidence>
<keyword evidence="3" id="KW-1185">Reference proteome</keyword>
<gene>
    <name evidence="2" type="ORF">B0T17DRAFT_528253</name>
</gene>
<dbReference type="AlphaFoldDB" id="A0AA39XAJ3"/>
<sequence length="154" mass="16691">MTYTLLVVAIITTPVMSSYSSDLLCNLCSAAPPSLAAEAQKPGEISIGHASRRLVDVLCLARGGVVVRIHGAFISQSNIQLASLTPDCGCLSQSDMNAIFGLKSPTSSRQQTSRDHKQVSVHLKLLESNIWSIGRSHHSQPPLRLIPFKHYEVD</sequence>
<feature type="signal peptide" evidence="1">
    <location>
        <begin position="1"/>
        <end position="17"/>
    </location>
</feature>
<dbReference type="Proteomes" id="UP001174934">
    <property type="component" value="Unassembled WGS sequence"/>
</dbReference>
<dbReference type="EMBL" id="JAULSR010000002">
    <property type="protein sequence ID" value="KAK0630377.1"/>
    <property type="molecule type" value="Genomic_DNA"/>
</dbReference>
<comment type="caution">
    <text evidence="2">The sequence shown here is derived from an EMBL/GenBank/DDBJ whole genome shotgun (WGS) entry which is preliminary data.</text>
</comment>
<reference evidence="2" key="1">
    <citation type="submission" date="2023-06" db="EMBL/GenBank/DDBJ databases">
        <title>Genome-scale phylogeny and comparative genomics of the fungal order Sordariales.</title>
        <authorList>
            <consortium name="Lawrence Berkeley National Laboratory"/>
            <person name="Hensen N."/>
            <person name="Bonometti L."/>
            <person name="Westerberg I."/>
            <person name="Brannstrom I.O."/>
            <person name="Guillou S."/>
            <person name="Cros-Aarteil S."/>
            <person name="Calhoun S."/>
            <person name="Haridas S."/>
            <person name="Kuo A."/>
            <person name="Mondo S."/>
            <person name="Pangilinan J."/>
            <person name="Riley R."/>
            <person name="LaButti K."/>
            <person name="Andreopoulos B."/>
            <person name="Lipzen A."/>
            <person name="Chen C."/>
            <person name="Yanf M."/>
            <person name="Daum C."/>
            <person name="Ng V."/>
            <person name="Clum A."/>
            <person name="Steindorff A."/>
            <person name="Ohm R."/>
            <person name="Martin F."/>
            <person name="Silar P."/>
            <person name="Natvig D."/>
            <person name="Lalanne C."/>
            <person name="Gautier V."/>
            <person name="Ament-velasquez S.L."/>
            <person name="Kruys A."/>
            <person name="Hutchinson M.I."/>
            <person name="Powell A.J."/>
            <person name="Barry K."/>
            <person name="Miller A.N."/>
            <person name="Grigoriev I.V."/>
            <person name="Debuchy R."/>
            <person name="Gladieux P."/>
            <person name="Thoren M.H."/>
            <person name="Johannesson H."/>
        </authorList>
    </citation>
    <scope>NUCLEOTIDE SEQUENCE</scope>
    <source>
        <strain evidence="2">SMH3391-2</strain>
    </source>
</reference>
<protein>
    <submittedName>
        <fullName evidence="2">Uncharacterized protein</fullName>
    </submittedName>
</protein>
<feature type="chain" id="PRO_5041445188" evidence="1">
    <location>
        <begin position="18"/>
        <end position="154"/>
    </location>
</feature>
<proteinExistence type="predicted"/>
<evidence type="ECO:0000313" key="2">
    <source>
        <dbReference type="EMBL" id="KAK0630377.1"/>
    </source>
</evidence>
<keyword evidence="1" id="KW-0732">Signal</keyword>
<organism evidence="2 3">
    <name type="scientific">Bombardia bombarda</name>
    <dbReference type="NCBI Taxonomy" id="252184"/>
    <lineage>
        <taxon>Eukaryota</taxon>
        <taxon>Fungi</taxon>
        <taxon>Dikarya</taxon>
        <taxon>Ascomycota</taxon>
        <taxon>Pezizomycotina</taxon>
        <taxon>Sordariomycetes</taxon>
        <taxon>Sordariomycetidae</taxon>
        <taxon>Sordariales</taxon>
        <taxon>Lasiosphaeriaceae</taxon>
        <taxon>Bombardia</taxon>
    </lineage>
</organism>
<evidence type="ECO:0000313" key="3">
    <source>
        <dbReference type="Proteomes" id="UP001174934"/>
    </source>
</evidence>
<accession>A0AA39XAJ3</accession>
<name>A0AA39XAJ3_9PEZI</name>